<dbReference type="PRINTS" id="PR00990">
    <property type="entry name" value="RIBOKINASE"/>
</dbReference>
<evidence type="ECO:0000313" key="9">
    <source>
        <dbReference type="Proteomes" id="UP000298358"/>
    </source>
</evidence>
<comment type="similarity">
    <text evidence="1 6">Belongs to the carbohydrate kinase PfkB family.</text>
</comment>
<keyword evidence="5" id="KW-0067">ATP-binding</keyword>
<dbReference type="PROSITE" id="PS00584">
    <property type="entry name" value="PFKB_KINASES_2"/>
    <property type="match status" value="1"/>
</dbReference>
<keyword evidence="2 6" id="KW-0808">Transferase</keyword>
<evidence type="ECO:0000256" key="2">
    <source>
        <dbReference type="ARBA" id="ARBA00022679"/>
    </source>
</evidence>
<reference evidence="8 9" key="1">
    <citation type="submission" date="2019-03" db="EMBL/GenBank/DDBJ databases">
        <title>Diversity of the mouse oral microbiome.</title>
        <authorList>
            <person name="Joseph S."/>
            <person name="Aduse-Opoku J."/>
            <person name="Curtis M."/>
            <person name="Wade W."/>
            <person name="Hashim A."/>
        </authorList>
    </citation>
    <scope>NUCLEOTIDE SEQUENCE [LARGE SCALE GENOMIC DNA]</scope>
    <source>
        <strain evidence="8 9">P1012</strain>
    </source>
</reference>
<keyword evidence="9" id="KW-1185">Reference proteome</keyword>
<dbReference type="GO" id="GO:0006000">
    <property type="term" value="P:fructose metabolic process"/>
    <property type="evidence" value="ECO:0007669"/>
    <property type="project" value="UniProtKB-ARBA"/>
</dbReference>
<name>A0A4Y9FVL6_9MICO</name>
<dbReference type="Gene3D" id="3.40.1190.20">
    <property type="match status" value="1"/>
</dbReference>
<dbReference type="InterPro" id="IPR002139">
    <property type="entry name" value="Ribo/fructo_kinase"/>
</dbReference>
<dbReference type="Pfam" id="PF00294">
    <property type="entry name" value="PfkB"/>
    <property type="match status" value="1"/>
</dbReference>
<sequence>MIDMTDILVIGESVADVIRQPDGSSVTHPGGSPANVAFGLARLGVGAALLTELGDDEDGALIRNHLEGAGATVLGDGATAVPRTPRATARIRPDGSAEYDFEIGWTLAATRVPLEARHLHTGSIAAFLQPGADAVLGLLADARGDSSISIDPNIRPALLGDHGAAVARFEQLVALADVVKASDEDLAWLYPGQDLAQVLDRIAERGALVVVTRGSQGAMARVGTQRLEVPAVATTVVDTVGAGDSFMAALLTSLHRDGILGAGLREALAAGDVAPHLERAARAAAITVSRAGANPPTSHELQ</sequence>
<dbReference type="AlphaFoldDB" id="A0A4Y9FVL6"/>
<dbReference type="GO" id="GO:0008865">
    <property type="term" value="F:fructokinase activity"/>
    <property type="evidence" value="ECO:0007669"/>
    <property type="project" value="UniProtKB-ARBA"/>
</dbReference>
<dbReference type="InterPro" id="IPR029056">
    <property type="entry name" value="Ribokinase-like"/>
</dbReference>
<keyword evidence="4 6" id="KW-0418">Kinase</keyword>
<comment type="caution">
    <text evidence="8">The sequence shown here is derived from an EMBL/GenBank/DDBJ whole genome shotgun (WGS) entry which is preliminary data.</text>
</comment>
<evidence type="ECO:0000256" key="6">
    <source>
        <dbReference type="RuleBase" id="RU003704"/>
    </source>
</evidence>
<dbReference type="GO" id="GO:0005524">
    <property type="term" value="F:ATP binding"/>
    <property type="evidence" value="ECO:0007669"/>
    <property type="project" value="UniProtKB-KW"/>
</dbReference>
<dbReference type="InterPro" id="IPR002173">
    <property type="entry name" value="Carboh/pur_kinase_PfkB_CS"/>
</dbReference>
<evidence type="ECO:0000256" key="4">
    <source>
        <dbReference type="ARBA" id="ARBA00022777"/>
    </source>
</evidence>
<dbReference type="EMBL" id="SPQB01000010">
    <property type="protein sequence ID" value="TFU33313.1"/>
    <property type="molecule type" value="Genomic_DNA"/>
</dbReference>
<protein>
    <submittedName>
        <fullName evidence="8">Carbohydrate kinase</fullName>
    </submittedName>
</protein>
<evidence type="ECO:0000313" key="8">
    <source>
        <dbReference type="EMBL" id="TFU33313.1"/>
    </source>
</evidence>
<dbReference type="InterPro" id="IPR011611">
    <property type="entry name" value="PfkB_dom"/>
</dbReference>
<dbReference type="SUPFAM" id="SSF53613">
    <property type="entry name" value="Ribokinase-like"/>
    <property type="match status" value="1"/>
</dbReference>
<dbReference type="PANTHER" id="PTHR43085">
    <property type="entry name" value="HEXOKINASE FAMILY MEMBER"/>
    <property type="match status" value="1"/>
</dbReference>
<keyword evidence="3" id="KW-0547">Nucleotide-binding</keyword>
<dbReference type="OrthoDB" id="9795789at2"/>
<dbReference type="InterPro" id="IPR050306">
    <property type="entry name" value="PfkB_Carbo_kinase"/>
</dbReference>
<gene>
    <name evidence="8" type="ORF">E4U02_06180</name>
</gene>
<accession>A0A4Y9FVL6</accession>
<dbReference type="Proteomes" id="UP000298358">
    <property type="component" value="Unassembled WGS sequence"/>
</dbReference>
<evidence type="ECO:0000256" key="1">
    <source>
        <dbReference type="ARBA" id="ARBA00010688"/>
    </source>
</evidence>
<organism evidence="8 9">
    <name type="scientific">Microbacterium paludicola</name>
    <dbReference type="NCBI Taxonomy" id="300019"/>
    <lineage>
        <taxon>Bacteria</taxon>
        <taxon>Bacillati</taxon>
        <taxon>Actinomycetota</taxon>
        <taxon>Actinomycetes</taxon>
        <taxon>Micrococcales</taxon>
        <taxon>Microbacteriaceae</taxon>
        <taxon>Microbacterium</taxon>
    </lineage>
</organism>
<feature type="domain" description="Carbohydrate kinase PfkB" evidence="7">
    <location>
        <begin position="4"/>
        <end position="297"/>
    </location>
</feature>
<dbReference type="PROSITE" id="PS00583">
    <property type="entry name" value="PFKB_KINASES_1"/>
    <property type="match status" value="1"/>
</dbReference>
<dbReference type="CDD" id="cd01167">
    <property type="entry name" value="bac_FRK"/>
    <property type="match status" value="1"/>
</dbReference>
<dbReference type="PANTHER" id="PTHR43085:SF1">
    <property type="entry name" value="PSEUDOURIDINE KINASE-RELATED"/>
    <property type="match status" value="1"/>
</dbReference>
<proteinExistence type="inferred from homology"/>
<evidence type="ECO:0000259" key="7">
    <source>
        <dbReference type="Pfam" id="PF00294"/>
    </source>
</evidence>
<evidence type="ECO:0000256" key="3">
    <source>
        <dbReference type="ARBA" id="ARBA00022741"/>
    </source>
</evidence>
<evidence type="ECO:0000256" key="5">
    <source>
        <dbReference type="ARBA" id="ARBA00022840"/>
    </source>
</evidence>